<accession>A0A916REU4</accession>
<dbReference type="RefSeq" id="WP_188719290.1">
    <property type="nucleotide sequence ID" value="NZ_BMIF01000001.1"/>
</dbReference>
<dbReference type="AlphaFoldDB" id="A0A916REU4"/>
<dbReference type="InterPro" id="IPR050238">
    <property type="entry name" value="DNA_Rep/Repair_Clamp_Loader"/>
</dbReference>
<dbReference type="InterPro" id="IPR027417">
    <property type="entry name" value="P-loop_NTPase"/>
</dbReference>
<dbReference type="GO" id="GO:0009360">
    <property type="term" value="C:DNA polymerase III complex"/>
    <property type="evidence" value="ECO:0007669"/>
    <property type="project" value="TreeGrafter"/>
</dbReference>
<gene>
    <name evidence="2" type="ORF">GCM10011385_04390</name>
</gene>
<dbReference type="SMART" id="SM00382">
    <property type="entry name" value="AAA"/>
    <property type="match status" value="1"/>
</dbReference>
<dbReference type="Pfam" id="PF13177">
    <property type="entry name" value="DNA_pol3_delta2"/>
    <property type="match status" value="1"/>
</dbReference>
<dbReference type="SUPFAM" id="SSF52540">
    <property type="entry name" value="P-loop containing nucleoside triphosphate hydrolases"/>
    <property type="match status" value="1"/>
</dbReference>
<organism evidence="2 3">
    <name type="scientific">Nitratireductor aestuarii</name>
    <dbReference type="NCBI Taxonomy" id="1735103"/>
    <lineage>
        <taxon>Bacteria</taxon>
        <taxon>Pseudomonadati</taxon>
        <taxon>Pseudomonadota</taxon>
        <taxon>Alphaproteobacteria</taxon>
        <taxon>Hyphomicrobiales</taxon>
        <taxon>Phyllobacteriaceae</taxon>
        <taxon>Nitratireductor</taxon>
    </lineage>
</organism>
<reference evidence="2" key="2">
    <citation type="submission" date="2020-09" db="EMBL/GenBank/DDBJ databases">
        <authorList>
            <person name="Sun Q."/>
            <person name="Zhou Y."/>
        </authorList>
    </citation>
    <scope>NUCLEOTIDE SEQUENCE</scope>
    <source>
        <strain evidence="2">CGMCC 1.15320</strain>
    </source>
</reference>
<evidence type="ECO:0000259" key="1">
    <source>
        <dbReference type="SMART" id="SM00382"/>
    </source>
</evidence>
<evidence type="ECO:0000313" key="2">
    <source>
        <dbReference type="EMBL" id="GGA53970.1"/>
    </source>
</evidence>
<feature type="domain" description="AAA+ ATPase" evidence="1">
    <location>
        <begin position="44"/>
        <end position="200"/>
    </location>
</feature>
<reference evidence="2" key="1">
    <citation type="journal article" date="2014" name="Int. J. Syst. Evol. Microbiol.">
        <title>Complete genome sequence of Corynebacterium casei LMG S-19264T (=DSM 44701T), isolated from a smear-ripened cheese.</title>
        <authorList>
            <consortium name="US DOE Joint Genome Institute (JGI-PGF)"/>
            <person name="Walter F."/>
            <person name="Albersmeier A."/>
            <person name="Kalinowski J."/>
            <person name="Ruckert C."/>
        </authorList>
    </citation>
    <scope>NUCLEOTIDE SEQUENCE</scope>
    <source>
        <strain evidence="2">CGMCC 1.15320</strain>
    </source>
</reference>
<dbReference type="Gene3D" id="3.40.50.300">
    <property type="entry name" value="P-loop containing nucleotide triphosphate hydrolases"/>
    <property type="match status" value="1"/>
</dbReference>
<protein>
    <submittedName>
        <fullName evidence="2">DNA polymerase III subunit delta</fullName>
    </submittedName>
</protein>
<sequence length="357" mass="40107">MFERLAPEQYDTLTDIPEPVENTFLAGHEEALDMVASAYRAGKLHHALMVTGPRGSGKATFAFRIAHHLFRYPDPKQSPEQIAEIDPENQAYRLAIRGAHPGLLHLTRPYIERDKKFRNAITVDEVRRVGKFLSMTPPDGGWRVVIVDSADDMNNNAANALLKNLEEPPARTLFVLIAHSPGRLLPTIRSRCHVVRLKPLDGGQLETVLERLGAPAPDEPEARQFLIEQAEGSVRNAILLTQFGGLEIATAMQKILNSDRFDITATHKLAEAVTGRDAQVQYDLFNQMILDRAAGIAQQAGETNRVVLAERFAKLWEELAQRIRDTDTFNLDRKQHSINVLRQLHEAMRELKQPETA</sequence>
<keyword evidence="3" id="KW-1185">Reference proteome</keyword>
<dbReference type="Proteomes" id="UP000636264">
    <property type="component" value="Unassembled WGS sequence"/>
</dbReference>
<dbReference type="NCBIfam" id="NF005677">
    <property type="entry name" value="PRK07471.1"/>
    <property type="match status" value="1"/>
</dbReference>
<dbReference type="PANTHER" id="PTHR11669">
    <property type="entry name" value="REPLICATION FACTOR C / DNA POLYMERASE III GAMMA-TAU SUBUNIT"/>
    <property type="match status" value="1"/>
</dbReference>
<dbReference type="NCBIfam" id="NF006586">
    <property type="entry name" value="PRK09112.1"/>
    <property type="match status" value="1"/>
</dbReference>
<dbReference type="PANTHER" id="PTHR11669:SF8">
    <property type="entry name" value="DNA POLYMERASE III SUBUNIT DELTA"/>
    <property type="match status" value="1"/>
</dbReference>
<name>A0A916REU4_9HYPH</name>
<dbReference type="GO" id="GO:0006261">
    <property type="term" value="P:DNA-templated DNA replication"/>
    <property type="evidence" value="ECO:0007669"/>
    <property type="project" value="TreeGrafter"/>
</dbReference>
<dbReference type="InterPro" id="IPR003593">
    <property type="entry name" value="AAA+_ATPase"/>
</dbReference>
<comment type="caution">
    <text evidence="2">The sequence shown here is derived from an EMBL/GenBank/DDBJ whole genome shotgun (WGS) entry which is preliminary data.</text>
</comment>
<dbReference type="EMBL" id="BMIF01000001">
    <property type="protein sequence ID" value="GGA53970.1"/>
    <property type="molecule type" value="Genomic_DNA"/>
</dbReference>
<proteinExistence type="predicted"/>
<evidence type="ECO:0000313" key="3">
    <source>
        <dbReference type="Proteomes" id="UP000636264"/>
    </source>
</evidence>